<feature type="compositionally biased region" description="Low complexity" evidence="1">
    <location>
        <begin position="34"/>
        <end position="49"/>
    </location>
</feature>
<dbReference type="Proteomes" id="UP000037460">
    <property type="component" value="Unassembled WGS sequence"/>
</dbReference>
<dbReference type="EMBL" id="JWZX01003084">
    <property type="protein sequence ID" value="KOO24522.1"/>
    <property type="molecule type" value="Genomic_DNA"/>
</dbReference>
<protein>
    <submittedName>
        <fullName evidence="2">Uncharacterized protein</fullName>
    </submittedName>
</protein>
<feature type="region of interest" description="Disordered" evidence="1">
    <location>
        <begin position="312"/>
        <end position="359"/>
    </location>
</feature>
<evidence type="ECO:0000256" key="1">
    <source>
        <dbReference type="SAM" id="MobiDB-lite"/>
    </source>
</evidence>
<accession>A0A0M0JDV4</accession>
<feature type="region of interest" description="Disordered" evidence="1">
    <location>
        <begin position="144"/>
        <end position="178"/>
    </location>
</feature>
<feature type="region of interest" description="Disordered" evidence="1">
    <location>
        <begin position="16"/>
        <end position="97"/>
    </location>
</feature>
<feature type="compositionally biased region" description="Basic and acidic residues" evidence="1">
    <location>
        <begin position="496"/>
        <end position="511"/>
    </location>
</feature>
<feature type="compositionally biased region" description="Low complexity" evidence="1">
    <location>
        <begin position="397"/>
        <end position="417"/>
    </location>
</feature>
<feature type="compositionally biased region" description="Basic and acidic residues" evidence="1">
    <location>
        <begin position="468"/>
        <end position="483"/>
    </location>
</feature>
<keyword evidence="3" id="KW-1185">Reference proteome</keyword>
<evidence type="ECO:0000313" key="2">
    <source>
        <dbReference type="EMBL" id="KOO24522.1"/>
    </source>
</evidence>
<feature type="region of interest" description="Disordered" evidence="1">
    <location>
        <begin position="461"/>
        <end position="511"/>
    </location>
</feature>
<sequence length="682" mass="73105">MDVRGVAATRPLLIFSATGTSHHGAGRPVYGDDATGSSSSSSASGQISPPGAPLALGRSLAGKLVARAPPEALRRPAGPGSAGSSAGASSSSSSAAVAAEGLLTGGPAAHLRTSSSGGAGAGGVMDADAIEQLRLRAVRRLREQREQREQQQAEERQRLTEAKTRANKMEQKSRDLKEAAEQRRAEVYAINTLMAARDDGAFRVFVAARRSEIDAIEARHDREMAEFEESKGREAQAKEAAIQKRLRAASDEVARARLQAEAEAAESVKGRESRKEEIRTKEEEREVWRSQVYAINKLMAARDASAYGEFKRSRGAEYDEAPETAQPSSPPPRPRPSSPRHGRDLMYPDPISEEDKLKPYRTASSLISKSACAGWPSVARKSKDVSARSGADGGSAAGSRKSGPPGERCGGRSSSSGTTDADLQIADAKMALLLNHGLNRTWGGPGERDLGADSGDERDAAIVARLARPREGQRDYDLDDAKARKAATVWQQQQQQEKERHARREHKREETFHAREEREIFRAQVYAMNRLFRAKEEASFEQFRLQREAEGLDSMSAPSNMARELADAEAAEAASVGPMLSGPKATAASRRLDRLLAETLEPPKGANSTVDPLVQTLLNGNAAPPSRSLPLPPPPMVAAAGPLASPRASRIGKFDPAQRLLQNSPYAKSLNAQVADAAAAAF</sequence>
<name>A0A0M0JDV4_9EUKA</name>
<evidence type="ECO:0000313" key="3">
    <source>
        <dbReference type="Proteomes" id="UP000037460"/>
    </source>
</evidence>
<proteinExistence type="predicted"/>
<gene>
    <name evidence="2" type="ORF">Ctob_004905</name>
</gene>
<organism evidence="2 3">
    <name type="scientific">Chrysochromulina tobinii</name>
    <dbReference type="NCBI Taxonomy" id="1460289"/>
    <lineage>
        <taxon>Eukaryota</taxon>
        <taxon>Haptista</taxon>
        <taxon>Haptophyta</taxon>
        <taxon>Prymnesiophyceae</taxon>
        <taxon>Prymnesiales</taxon>
        <taxon>Chrysochromulinaceae</taxon>
        <taxon>Chrysochromulina</taxon>
    </lineage>
</organism>
<comment type="caution">
    <text evidence="2">The sequence shown here is derived from an EMBL/GenBank/DDBJ whole genome shotgun (WGS) entry which is preliminary data.</text>
</comment>
<feature type="compositionally biased region" description="Low complexity" evidence="1">
    <location>
        <begin position="66"/>
        <end position="97"/>
    </location>
</feature>
<feature type="region of interest" description="Disordered" evidence="1">
    <location>
        <begin position="374"/>
        <end position="423"/>
    </location>
</feature>
<feature type="compositionally biased region" description="Pro residues" evidence="1">
    <location>
        <begin position="328"/>
        <end position="337"/>
    </location>
</feature>
<feature type="region of interest" description="Disordered" evidence="1">
    <location>
        <begin position="261"/>
        <end position="286"/>
    </location>
</feature>
<reference evidence="3" key="1">
    <citation type="journal article" date="2015" name="PLoS Genet.">
        <title>Genome Sequence and Transcriptome Analyses of Chrysochromulina tobin: Metabolic Tools for Enhanced Algal Fitness in the Prominent Order Prymnesiales (Haptophyceae).</title>
        <authorList>
            <person name="Hovde B.T."/>
            <person name="Deodato C.R."/>
            <person name="Hunsperger H.M."/>
            <person name="Ryken S.A."/>
            <person name="Yost W."/>
            <person name="Jha R.K."/>
            <person name="Patterson J."/>
            <person name="Monnat R.J. Jr."/>
            <person name="Barlow S.B."/>
            <person name="Starkenburg S.R."/>
            <person name="Cattolico R.A."/>
        </authorList>
    </citation>
    <scope>NUCLEOTIDE SEQUENCE</scope>
    <source>
        <strain evidence="3">CCMP291</strain>
    </source>
</reference>
<dbReference type="AlphaFoldDB" id="A0A0M0JDV4"/>